<evidence type="ECO:0000313" key="3">
    <source>
        <dbReference type="Proteomes" id="UP000085678"/>
    </source>
</evidence>
<dbReference type="Gene3D" id="3.80.10.10">
    <property type="entry name" value="Ribonuclease Inhibitor"/>
    <property type="match status" value="1"/>
</dbReference>
<keyword evidence="1" id="KW-0833">Ubl conjugation pathway</keyword>
<sequence length="734" mass="82613">MYNMPASLQDTCIECICDNIERLCDVQNTPTEPRLVFKEADVYFHNNLSDQLLARLNEKGRLKDDTLSLFNGQNTTLRRVNISSAPVTVKGITVMKEHKISELRASGMNYVNINNIISCLSDWSLTNLRLLDVGKSSFIFSKYGLILYLSRLKGLQHLNVSSTKFNRHDLELITQQLPLLEKLDISCTLVNNITALKRCKTRLRVLKMYKLGAVNNPDFAAVLMELSKLRCLDVSDDATVTPLAEPEGKGTFAEILARTPPCFPHIDYLDISGTDGVSEAQLSCFLENHPNVKFIGLALTELCFMTMFTEESSTDFRKNLQVTGDATERQIVEALKKYSDRGLFVQKSLYNLFSLTHGISQARADLIDVILPGMKNHSRELGVQMAATACLYNLTKADFGVKTHPSCLRRVVELTLDAMENFPNHQQLQKNTLLTLCSDRILQEVIFDRFRCARLVMECLCSFDDPSMSRMAVAICSILAAKIPTEQTSQLGTKLRYMQKLLSIVKEKAESQVVDITMKFSLSALWNLTDESPATCSIFISEGGLELFMQVLESYVSAADDKRIQIETKVLGLLNNIAEVPDLRERLLNDECIEAHRRLLASKHIDVSYFAAGIVSHLISVEPLWLGRQALRKELLLELGQAVGCWSQPNNEMVAYRSFHPFFPLLQCGSPSEVQLWAVWAIHHVCSKNASRYCPMLKEEGGSSLIRALLRSADTDQRVVLIARQIMDLAKENY</sequence>
<evidence type="ECO:0000313" key="4">
    <source>
        <dbReference type="RefSeq" id="XP_013407895.1"/>
    </source>
</evidence>
<dbReference type="InterPro" id="IPR051341">
    <property type="entry name" value="Zyg-11_UBL_adapter"/>
</dbReference>
<dbReference type="PANTHER" id="PTHR12904:SF22">
    <property type="entry name" value="ZYG-11 FAMILY MEMBER B, CELL CYCLE REGULATOR"/>
    <property type="match status" value="1"/>
</dbReference>
<dbReference type="Gene3D" id="1.25.10.10">
    <property type="entry name" value="Leucine-rich Repeat Variant"/>
    <property type="match status" value="1"/>
</dbReference>
<dbReference type="InterPro" id="IPR016024">
    <property type="entry name" value="ARM-type_fold"/>
</dbReference>
<dbReference type="GO" id="GO:0031462">
    <property type="term" value="C:Cul2-RING ubiquitin ligase complex"/>
    <property type="evidence" value="ECO:0007669"/>
    <property type="project" value="TreeGrafter"/>
</dbReference>
<dbReference type="STRING" id="7574.A0A1S3JBW1"/>
<dbReference type="InterPro" id="IPR055142">
    <property type="entry name" value="ZER1-like_C"/>
</dbReference>
<dbReference type="SUPFAM" id="SSF52047">
    <property type="entry name" value="RNI-like"/>
    <property type="match status" value="1"/>
</dbReference>
<protein>
    <submittedName>
        <fullName evidence="4">Protein zyg-11 homolog B</fullName>
    </submittedName>
</protein>
<gene>
    <name evidence="4" type="primary">LOC106171915</name>
</gene>
<name>A0A1S3JBW1_LINAN</name>
<dbReference type="Pfam" id="PF22964">
    <property type="entry name" value="ZER1-like_2nd"/>
    <property type="match status" value="1"/>
</dbReference>
<dbReference type="InterPro" id="IPR011989">
    <property type="entry name" value="ARM-like"/>
</dbReference>
<accession>A0A1S3JBW1</accession>
<dbReference type="PANTHER" id="PTHR12904">
    <property type="match status" value="1"/>
</dbReference>
<dbReference type="InParanoid" id="A0A1S3JBW1"/>
<dbReference type="Proteomes" id="UP000085678">
    <property type="component" value="Unplaced"/>
</dbReference>
<proteinExistence type="predicted"/>
<dbReference type="AlphaFoldDB" id="A0A1S3JBW1"/>
<evidence type="ECO:0000259" key="2">
    <source>
        <dbReference type="Pfam" id="PF22964"/>
    </source>
</evidence>
<reference evidence="4" key="1">
    <citation type="submission" date="2025-08" db="UniProtKB">
        <authorList>
            <consortium name="RefSeq"/>
        </authorList>
    </citation>
    <scope>IDENTIFICATION</scope>
    <source>
        <tissue evidence="4">Gonads</tissue>
    </source>
</reference>
<dbReference type="OrthoDB" id="5783533at2759"/>
<dbReference type="InterPro" id="IPR032675">
    <property type="entry name" value="LRR_dom_sf"/>
</dbReference>
<organism evidence="3 4">
    <name type="scientific">Lingula anatina</name>
    <name type="common">Brachiopod</name>
    <name type="synonym">Lingula unguis</name>
    <dbReference type="NCBI Taxonomy" id="7574"/>
    <lineage>
        <taxon>Eukaryota</taxon>
        <taxon>Metazoa</taxon>
        <taxon>Spiralia</taxon>
        <taxon>Lophotrochozoa</taxon>
        <taxon>Brachiopoda</taxon>
        <taxon>Linguliformea</taxon>
        <taxon>Lingulata</taxon>
        <taxon>Lingulida</taxon>
        <taxon>Linguloidea</taxon>
        <taxon>Lingulidae</taxon>
        <taxon>Lingula</taxon>
    </lineage>
</organism>
<dbReference type="GeneID" id="106171915"/>
<dbReference type="RefSeq" id="XP_013407895.1">
    <property type="nucleotide sequence ID" value="XM_013552441.1"/>
</dbReference>
<keyword evidence="3" id="KW-1185">Reference proteome</keyword>
<evidence type="ECO:0000256" key="1">
    <source>
        <dbReference type="ARBA" id="ARBA00022786"/>
    </source>
</evidence>
<feature type="domain" description="Protein zer-1 homolog-like C-terminal" evidence="2">
    <location>
        <begin position="373"/>
        <end position="730"/>
    </location>
</feature>
<dbReference type="OMA" id="AYRSFHP"/>
<dbReference type="SUPFAM" id="SSF48371">
    <property type="entry name" value="ARM repeat"/>
    <property type="match status" value="1"/>
</dbReference>
<dbReference type="KEGG" id="lak:106171915"/>